<dbReference type="RefSeq" id="WP_187685214.1">
    <property type="nucleotide sequence ID" value="NZ_AP023396.1"/>
</dbReference>
<sequence>MTSGTARSAPPLVPMRALHTGSGDPLLLLHGFMLSPHCWEQVAFRLSSTCEVFAPAFTGHWGGPDLNGWYIDVEVLADRVEAQLDELGWRTCHIAGNSLGAWVGFELARRGRARTLTAIAPAGGWQSPSLLQIRVGLKFLSLVPVVQIGKRLPTPVQFSAPVRHFAAYLLAKNTGAAARRGVEAAIASALHCTAMLPLLAGGLRMPALEDMSTLRTPVRLLLSEHDRVIPNRAFAQRFLRELPDSADRILVHGVGHVPMLEAPDRIATLIAEHIYASRTHLRAV</sequence>
<evidence type="ECO:0000313" key="3">
    <source>
        <dbReference type="Proteomes" id="UP000516173"/>
    </source>
</evidence>
<keyword evidence="3" id="KW-1185">Reference proteome</keyword>
<dbReference type="Gene3D" id="3.40.50.1820">
    <property type="entry name" value="alpha/beta hydrolase"/>
    <property type="match status" value="1"/>
</dbReference>
<keyword evidence="2" id="KW-0378">Hydrolase</keyword>
<evidence type="ECO:0000313" key="2">
    <source>
        <dbReference type="EMBL" id="BCK58467.1"/>
    </source>
</evidence>
<protein>
    <submittedName>
        <fullName evidence="2">Alpha/beta hydrolase</fullName>
    </submittedName>
</protein>
<dbReference type="Proteomes" id="UP000516173">
    <property type="component" value="Chromosome"/>
</dbReference>
<gene>
    <name evidence="2" type="ORF">NWFMUON74_62390</name>
</gene>
<dbReference type="AlphaFoldDB" id="A0A7G1KTC8"/>
<dbReference type="InterPro" id="IPR050228">
    <property type="entry name" value="Carboxylesterase_BioH"/>
</dbReference>
<reference evidence="2 3" key="1">
    <citation type="submission" date="2020-08" db="EMBL/GenBank/DDBJ databases">
        <title>Genome Sequencing of Nocardia wallacei strain FMUON74 and assembly.</title>
        <authorList>
            <person name="Toyokawa M."/>
            <person name="Uesaka K."/>
        </authorList>
    </citation>
    <scope>NUCLEOTIDE SEQUENCE [LARGE SCALE GENOMIC DNA]</scope>
    <source>
        <strain evidence="2 3">FMUON74</strain>
    </source>
</reference>
<dbReference type="PANTHER" id="PTHR43194">
    <property type="entry name" value="HYDROLASE ALPHA/BETA FOLD FAMILY"/>
    <property type="match status" value="1"/>
</dbReference>
<dbReference type="SUPFAM" id="SSF53474">
    <property type="entry name" value="alpha/beta-Hydrolases"/>
    <property type="match status" value="1"/>
</dbReference>
<dbReference type="GeneID" id="80350642"/>
<dbReference type="GO" id="GO:0016787">
    <property type="term" value="F:hydrolase activity"/>
    <property type="evidence" value="ECO:0007669"/>
    <property type="project" value="UniProtKB-KW"/>
</dbReference>
<feature type="domain" description="AB hydrolase-1" evidence="1">
    <location>
        <begin position="26"/>
        <end position="267"/>
    </location>
</feature>
<dbReference type="InterPro" id="IPR029058">
    <property type="entry name" value="AB_hydrolase_fold"/>
</dbReference>
<name>A0A7G1KTC8_9NOCA</name>
<dbReference type="PANTHER" id="PTHR43194:SF5">
    <property type="entry name" value="PIMELOYL-[ACYL-CARRIER PROTEIN] METHYL ESTER ESTERASE"/>
    <property type="match status" value="1"/>
</dbReference>
<dbReference type="Pfam" id="PF12697">
    <property type="entry name" value="Abhydrolase_6"/>
    <property type="match status" value="1"/>
</dbReference>
<dbReference type="InterPro" id="IPR000073">
    <property type="entry name" value="AB_hydrolase_1"/>
</dbReference>
<dbReference type="EMBL" id="AP023396">
    <property type="protein sequence ID" value="BCK58467.1"/>
    <property type="molecule type" value="Genomic_DNA"/>
</dbReference>
<evidence type="ECO:0000259" key="1">
    <source>
        <dbReference type="Pfam" id="PF12697"/>
    </source>
</evidence>
<proteinExistence type="predicted"/>
<accession>A0A7G1KTC8</accession>
<dbReference type="KEGG" id="nwl:NWFMUON74_62390"/>
<organism evidence="2 3">
    <name type="scientific">Nocardia wallacei</name>
    <dbReference type="NCBI Taxonomy" id="480035"/>
    <lineage>
        <taxon>Bacteria</taxon>
        <taxon>Bacillati</taxon>
        <taxon>Actinomycetota</taxon>
        <taxon>Actinomycetes</taxon>
        <taxon>Mycobacteriales</taxon>
        <taxon>Nocardiaceae</taxon>
        <taxon>Nocardia</taxon>
    </lineage>
</organism>